<dbReference type="PANTHER" id="PTHR45569:SF1">
    <property type="entry name" value="SENSOR PROTEIN KDPD"/>
    <property type="match status" value="1"/>
</dbReference>
<dbReference type="CDD" id="cd01987">
    <property type="entry name" value="USP_KdpD-like"/>
    <property type="match status" value="1"/>
</dbReference>
<evidence type="ECO:0000256" key="2">
    <source>
        <dbReference type="ARBA" id="ARBA00004141"/>
    </source>
</evidence>
<proteinExistence type="predicted"/>
<feature type="transmembrane region" description="Helical" evidence="13">
    <location>
        <begin position="448"/>
        <end position="468"/>
    </location>
</feature>
<feature type="transmembrane region" description="Helical" evidence="13">
    <location>
        <begin position="397"/>
        <end position="414"/>
    </location>
</feature>
<dbReference type="InterPro" id="IPR003594">
    <property type="entry name" value="HATPase_dom"/>
</dbReference>
<dbReference type="InterPro" id="IPR004358">
    <property type="entry name" value="Sig_transdc_His_kin-like_C"/>
</dbReference>
<evidence type="ECO:0000256" key="13">
    <source>
        <dbReference type="SAM" id="Phobius"/>
    </source>
</evidence>
<keyword evidence="7" id="KW-0547">Nucleotide-binding</keyword>
<dbReference type="SUPFAM" id="SSF52402">
    <property type="entry name" value="Adenine nucleotide alpha hydrolases-like"/>
    <property type="match status" value="1"/>
</dbReference>
<dbReference type="InterPro" id="IPR029016">
    <property type="entry name" value="GAF-like_dom_sf"/>
</dbReference>
<accession>A0ABQ5Z7F1</accession>
<evidence type="ECO:0000259" key="14">
    <source>
        <dbReference type="PROSITE" id="PS50109"/>
    </source>
</evidence>
<dbReference type="Pfam" id="PF02518">
    <property type="entry name" value="HATPase_c"/>
    <property type="match status" value="1"/>
</dbReference>
<feature type="transmembrane region" description="Helical" evidence="13">
    <location>
        <begin position="474"/>
        <end position="492"/>
    </location>
</feature>
<keyword evidence="11" id="KW-0902">Two-component regulatory system</keyword>
<keyword evidence="9" id="KW-0067">ATP-binding</keyword>
<dbReference type="Gene3D" id="3.30.450.40">
    <property type="match status" value="1"/>
</dbReference>
<dbReference type="SUPFAM" id="SSF55874">
    <property type="entry name" value="ATPase domain of HSP90 chaperone/DNA topoisomerase II/histidine kinase"/>
    <property type="match status" value="1"/>
</dbReference>
<evidence type="ECO:0000256" key="6">
    <source>
        <dbReference type="ARBA" id="ARBA00022692"/>
    </source>
</evidence>
<keyword evidence="16" id="KW-1185">Reference proteome</keyword>
<dbReference type="Proteomes" id="UP001156703">
    <property type="component" value="Unassembled WGS sequence"/>
</dbReference>
<dbReference type="CDD" id="cd00082">
    <property type="entry name" value="HisKA"/>
    <property type="match status" value="1"/>
</dbReference>
<evidence type="ECO:0000256" key="4">
    <source>
        <dbReference type="ARBA" id="ARBA00022553"/>
    </source>
</evidence>
<keyword evidence="6 13" id="KW-0812">Transmembrane</keyword>
<dbReference type="InterPro" id="IPR027417">
    <property type="entry name" value="P-loop_NTPase"/>
</dbReference>
<evidence type="ECO:0000256" key="11">
    <source>
        <dbReference type="ARBA" id="ARBA00023012"/>
    </source>
</evidence>
<protein>
    <recommendedName>
        <fullName evidence="3">histidine kinase</fullName>
        <ecNumber evidence="3">2.7.13.3</ecNumber>
    </recommendedName>
</protein>
<dbReference type="Gene3D" id="3.40.50.300">
    <property type="entry name" value="P-loop containing nucleotide triphosphate hydrolases"/>
    <property type="match status" value="1"/>
</dbReference>
<keyword evidence="8 15" id="KW-0418">Kinase</keyword>
<dbReference type="InterPro" id="IPR038318">
    <property type="entry name" value="KdpD_sf"/>
</dbReference>
<dbReference type="RefSeq" id="WP_029940821.1">
    <property type="nucleotide sequence ID" value="NZ_BSOO01000037.1"/>
</dbReference>
<comment type="subcellular location">
    <subcellularLocation>
        <location evidence="2">Membrane</location>
        <topology evidence="2">Multi-pass membrane protein</topology>
    </subcellularLocation>
</comment>
<name>A0ABQ5Z7F1_9SPHN</name>
<dbReference type="SUPFAM" id="SSF47384">
    <property type="entry name" value="Homodimeric domain of signal transducing histidine kinase"/>
    <property type="match status" value="1"/>
</dbReference>
<gene>
    <name evidence="15" type="ORF">GCM10007925_24500</name>
</gene>
<evidence type="ECO:0000313" key="16">
    <source>
        <dbReference type="Proteomes" id="UP001156703"/>
    </source>
</evidence>
<dbReference type="Gene3D" id="1.10.287.130">
    <property type="match status" value="1"/>
</dbReference>
<evidence type="ECO:0000256" key="1">
    <source>
        <dbReference type="ARBA" id="ARBA00000085"/>
    </source>
</evidence>
<dbReference type="Pfam" id="PF02702">
    <property type="entry name" value="KdpD"/>
    <property type="match status" value="1"/>
</dbReference>
<feature type="transmembrane region" description="Helical" evidence="13">
    <location>
        <begin position="420"/>
        <end position="441"/>
    </location>
</feature>
<evidence type="ECO:0000256" key="12">
    <source>
        <dbReference type="ARBA" id="ARBA00023136"/>
    </source>
</evidence>
<sequence>MTAADPPRPSPDALLRQARRAERGRLKIYLGASPGVGKTYEMLADAAGLRAAGLDVVVGIVETHGRVETMALTAGFEILPRRTFAHQGRPLEEMDLDALLARHPKLALVDELAHTNAPGSRHPKRYQDVEELLAAGIDVHTTLNIQHIESLNDLVASFTRVRVRETVPDSVIEQAELEVVDLPPDELIQRLKDGKVYVPDEASRALSHFFSRSNLSALRELALRQAAQRVDRDILDDAAAGGLAGKWAAGERVLVAVSELPGADSLVRATKRLADALRAPWVALHVETGRSASFGDAERQRLAATLQLAARLGAEVVSMPAETVLEGIKRHAADARTTQIVVGKSARSRWFELRHGSVVDRLVRETPEIAVHVLPLGEAPRPVSPAPAPGRWGRPSGYLWSALSVAAITGLGYLVGNIGIVSNIGMLFLVPVLFAAMRFGLRTGIATGVLSSLCYNFFFLPPLYTFTIGDPENVVAFLVLLGVAIVVSQLAARAQAQATIARKSAAQNSALAGIARHLTGVTDRAALGDVLAREAAQLLGLDTIFLTRDASGAVRVTAGVPDIPLLDALDRAAAEWAFDRNETTGRGSGTLTASDWQFHAIAVGDRVLALLGLGGTGQSDGLRSDRQQLLVSVLGQASLALRRVVLEEEMADVAKLQERDRLKAALLSSVSHDLRTPLTAILAATDELRRRQPSPEGAIIEREAQRLNRFVANLLEMVRVESGALDLKPTAVDITDAVASAVHDLRSALADHPLELQVPPDLPLVRADERLLHQCLVNLLENAAKFSPAASRIIVAGRRVSGAVQLQVIDEGPGIPAASEERIFETFARLEGSDRVGGTGLGLAIVRGFATGMGLTVSAANRADRTGAIFTIGFPESHLVRETDPC</sequence>
<dbReference type="InterPro" id="IPR036890">
    <property type="entry name" value="HATPase_C_sf"/>
</dbReference>
<evidence type="ECO:0000256" key="8">
    <source>
        <dbReference type="ARBA" id="ARBA00022777"/>
    </source>
</evidence>
<evidence type="ECO:0000256" key="10">
    <source>
        <dbReference type="ARBA" id="ARBA00022989"/>
    </source>
</evidence>
<feature type="domain" description="Histidine kinase" evidence="14">
    <location>
        <begin position="669"/>
        <end position="878"/>
    </location>
</feature>
<evidence type="ECO:0000256" key="7">
    <source>
        <dbReference type="ARBA" id="ARBA00022741"/>
    </source>
</evidence>
<dbReference type="PROSITE" id="PS50109">
    <property type="entry name" value="HIS_KIN"/>
    <property type="match status" value="1"/>
</dbReference>
<organism evidence="15 16">
    <name type="scientific">Sphingomonas astaxanthinifaciens DSM 22298</name>
    <dbReference type="NCBI Taxonomy" id="1123267"/>
    <lineage>
        <taxon>Bacteria</taxon>
        <taxon>Pseudomonadati</taxon>
        <taxon>Pseudomonadota</taxon>
        <taxon>Alphaproteobacteria</taxon>
        <taxon>Sphingomonadales</taxon>
        <taxon>Sphingomonadaceae</taxon>
        <taxon>Sphingomonas</taxon>
    </lineage>
</organism>
<dbReference type="Gene3D" id="3.40.50.620">
    <property type="entry name" value="HUPs"/>
    <property type="match status" value="1"/>
</dbReference>
<keyword evidence="12 13" id="KW-0472">Membrane</keyword>
<evidence type="ECO:0000256" key="5">
    <source>
        <dbReference type="ARBA" id="ARBA00022679"/>
    </source>
</evidence>
<evidence type="ECO:0000256" key="9">
    <source>
        <dbReference type="ARBA" id="ARBA00022840"/>
    </source>
</evidence>
<keyword evidence="4" id="KW-0597">Phosphoprotein</keyword>
<dbReference type="Gene3D" id="1.20.120.620">
    <property type="entry name" value="Backbone structure of the membrane domain of e. Coli histidine kinase receptor kdpd"/>
    <property type="match status" value="1"/>
</dbReference>
<dbReference type="InterPro" id="IPR036097">
    <property type="entry name" value="HisK_dim/P_sf"/>
</dbReference>
<evidence type="ECO:0000256" key="3">
    <source>
        <dbReference type="ARBA" id="ARBA00012438"/>
    </source>
</evidence>
<dbReference type="CDD" id="cd00075">
    <property type="entry name" value="HATPase"/>
    <property type="match status" value="1"/>
</dbReference>
<dbReference type="GO" id="GO:0016301">
    <property type="term" value="F:kinase activity"/>
    <property type="evidence" value="ECO:0007669"/>
    <property type="project" value="UniProtKB-KW"/>
</dbReference>
<dbReference type="PANTHER" id="PTHR45569">
    <property type="entry name" value="SENSOR PROTEIN KDPD"/>
    <property type="match status" value="1"/>
</dbReference>
<dbReference type="EC" id="2.7.13.3" evidence="3"/>
<comment type="caution">
    <text evidence="15">The sequence shown here is derived from an EMBL/GenBank/DDBJ whole genome shotgun (WGS) entry which is preliminary data.</text>
</comment>
<dbReference type="SMART" id="SM00388">
    <property type="entry name" value="HisKA"/>
    <property type="match status" value="1"/>
</dbReference>
<dbReference type="EMBL" id="BSOO01000037">
    <property type="protein sequence ID" value="GLR48730.1"/>
    <property type="molecule type" value="Genomic_DNA"/>
</dbReference>
<dbReference type="SMART" id="SM00387">
    <property type="entry name" value="HATPase_c"/>
    <property type="match status" value="1"/>
</dbReference>
<dbReference type="PRINTS" id="PR00344">
    <property type="entry name" value="BCTRLSENSOR"/>
</dbReference>
<dbReference type="Gene3D" id="3.30.565.10">
    <property type="entry name" value="Histidine kinase-like ATPase, C-terminal domain"/>
    <property type="match status" value="1"/>
</dbReference>
<dbReference type="InterPro" id="IPR005467">
    <property type="entry name" value="His_kinase_dom"/>
</dbReference>
<dbReference type="Pfam" id="PF00512">
    <property type="entry name" value="HisKA"/>
    <property type="match status" value="1"/>
</dbReference>
<dbReference type="InterPro" id="IPR003852">
    <property type="entry name" value="Sig_transdc_His_kinase_KdpD_N"/>
</dbReference>
<dbReference type="InterPro" id="IPR025201">
    <property type="entry name" value="KdpD_TM"/>
</dbReference>
<dbReference type="InterPro" id="IPR014729">
    <property type="entry name" value="Rossmann-like_a/b/a_fold"/>
</dbReference>
<dbReference type="InterPro" id="IPR052023">
    <property type="entry name" value="Histidine_kinase_KdpD"/>
</dbReference>
<comment type="catalytic activity">
    <reaction evidence="1">
        <text>ATP + protein L-histidine = ADP + protein N-phospho-L-histidine.</text>
        <dbReference type="EC" id="2.7.13.3"/>
    </reaction>
</comment>
<dbReference type="Pfam" id="PF13493">
    <property type="entry name" value="DUF4118"/>
    <property type="match status" value="1"/>
</dbReference>
<dbReference type="InterPro" id="IPR003661">
    <property type="entry name" value="HisK_dim/P_dom"/>
</dbReference>
<evidence type="ECO:0000313" key="15">
    <source>
        <dbReference type="EMBL" id="GLR48730.1"/>
    </source>
</evidence>
<keyword evidence="10 13" id="KW-1133">Transmembrane helix</keyword>
<keyword evidence="5" id="KW-0808">Transferase</keyword>
<reference evidence="16" key="1">
    <citation type="journal article" date="2019" name="Int. J. Syst. Evol. Microbiol.">
        <title>The Global Catalogue of Microorganisms (GCM) 10K type strain sequencing project: providing services to taxonomists for standard genome sequencing and annotation.</title>
        <authorList>
            <consortium name="The Broad Institute Genomics Platform"/>
            <consortium name="The Broad Institute Genome Sequencing Center for Infectious Disease"/>
            <person name="Wu L."/>
            <person name="Ma J."/>
        </authorList>
    </citation>
    <scope>NUCLEOTIDE SEQUENCE [LARGE SCALE GENOMIC DNA]</scope>
    <source>
        <strain evidence="16">NBRC 102146</strain>
    </source>
</reference>